<keyword evidence="3" id="KW-1185">Reference proteome</keyword>
<gene>
    <name evidence="2" type="ORF">GOP47_0004495</name>
</gene>
<organism evidence="2 3">
    <name type="scientific">Adiantum capillus-veneris</name>
    <name type="common">Maidenhair fern</name>
    <dbReference type="NCBI Taxonomy" id="13818"/>
    <lineage>
        <taxon>Eukaryota</taxon>
        <taxon>Viridiplantae</taxon>
        <taxon>Streptophyta</taxon>
        <taxon>Embryophyta</taxon>
        <taxon>Tracheophyta</taxon>
        <taxon>Polypodiopsida</taxon>
        <taxon>Polypodiidae</taxon>
        <taxon>Polypodiales</taxon>
        <taxon>Pteridineae</taxon>
        <taxon>Pteridaceae</taxon>
        <taxon>Vittarioideae</taxon>
        <taxon>Adiantum</taxon>
    </lineage>
</organism>
<dbReference type="OrthoDB" id="4817850at2759"/>
<accession>A0A9D4V9D6</accession>
<sequence length="269" mass="30251">MYSMQRACKWINMGGCMMLVVYLMLMVNVRCMETSAASGIIQSCRPLVERFNTSTGPPRGGQDIMECDEQGVSLPGDLLQLPMNRSTHNIAAVEETRMRKRARVLYTDGSGTYITSDEVHHYASGVKCWSDYFVVDSGYWWSSWVKASGNLYCTYTSSCSFSHMDGHQTCQSWSISLSTGVESEFIKFSVSLGYEHQDCTTGTDVSQCTWSDGQCHCIWTQQQMTYQHGYKRRRCSSSNGDYTAWMQDVVHDAPTKTISYGCGSKCTDT</sequence>
<evidence type="ECO:0000313" key="3">
    <source>
        <dbReference type="Proteomes" id="UP000886520"/>
    </source>
</evidence>
<proteinExistence type="predicted"/>
<dbReference type="Proteomes" id="UP000886520">
    <property type="component" value="Chromosome 4"/>
</dbReference>
<dbReference type="AlphaFoldDB" id="A0A9D4V9D6"/>
<reference evidence="2" key="1">
    <citation type="submission" date="2021-01" db="EMBL/GenBank/DDBJ databases">
        <title>Adiantum capillus-veneris genome.</title>
        <authorList>
            <person name="Fang Y."/>
            <person name="Liao Q."/>
        </authorList>
    </citation>
    <scope>NUCLEOTIDE SEQUENCE</scope>
    <source>
        <strain evidence="2">H3</strain>
        <tissue evidence="2">Leaf</tissue>
    </source>
</reference>
<feature type="chain" id="PRO_5039424348" evidence="1">
    <location>
        <begin position="32"/>
        <end position="269"/>
    </location>
</feature>
<dbReference type="EMBL" id="JABFUD020000004">
    <property type="protein sequence ID" value="KAI5081312.1"/>
    <property type="molecule type" value="Genomic_DNA"/>
</dbReference>
<protein>
    <submittedName>
        <fullName evidence="2">Uncharacterized protein</fullName>
    </submittedName>
</protein>
<feature type="signal peptide" evidence="1">
    <location>
        <begin position="1"/>
        <end position="31"/>
    </location>
</feature>
<evidence type="ECO:0000313" key="2">
    <source>
        <dbReference type="EMBL" id="KAI5081312.1"/>
    </source>
</evidence>
<keyword evidence="1" id="KW-0732">Signal</keyword>
<name>A0A9D4V9D6_ADICA</name>
<evidence type="ECO:0000256" key="1">
    <source>
        <dbReference type="SAM" id="SignalP"/>
    </source>
</evidence>
<comment type="caution">
    <text evidence="2">The sequence shown here is derived from an EMBL/GenBank/DDBJ whole genome shotgun (WGS) entry which is preliminary data.</text>
</comment>